<proteinExistence type="predicted"/>
<evidence type="ECO:0000313" key="1">
    <source>
        <dbReference type="EMBL" id="QHT73790.1"/>
    </source>
</evidence>
<organism evidence="1">
    <name type="scientific">viral metagenome</name>
    <dbReference type="NCBI Taxonomy" id="1070528"/>
    <lineage>
        <taxon>unclassified sequences</taxon>
        <taxon>metagenomes</taxon>
        <taxon>organismal metagenomes</taxon>
    </lineage>
</organism>
<sequence length="318" mass="38347">MGGNALKHVKCIRINKFEYNNIKNDILSKLKDLLNINALRDLPDKESFGDLDLIYTNNSINNVLQLVISIFNPIEIEINGNVLSFSYVLNVNDYFQIDLIKVKNYDMANFYMSYGDIGNILGRIIKKQNLTFGHEGMWLNYKNNKIILLDNPKEICDFLELDYNKWEYGFNDMFDIFNWIINCKYFNKNIFNISKLNSTYRHRLITRPMFLEFYKYIENIEFKEKEYKIITDEEYINMFNKNKELDEINKYKNIEKLYQNKFSGLIFLEYIDKKKINIYKDEFIKYISKNNNFDEWLSTNDQEYINKTIKSFIDVFNF</sequence>
<accession>A0A6C0H084</accession>
<reference evidence="1" key="1">
    <citation type="journal article" date="2020" name="Nature">
        <title>Giant virus diversity and host interactions through global metagenomics.</title>
        <authorList>
            <person name="Schulz F."/>
            <person name="Roux S."/>
            <person name="Paez-Espino D."/>
            <person name="Jungbluth S."/>
            <person name="Walsh D.A."/>
            <person name="Denef V.J."/>
            <person name="McMahon K.D."/>
            <person name="Konstantinidis K.T."/>
            <person name="Eloe-Fadrosh E.A."/>
            <person name="Kyrpides N.C."/>
            <person name="Woyke T."/>
        </authorList>
    </citation>
    <scope>NUCLEOTIDE SEQUENCE</scope>
    <source>
        <strain evidence="1">GVMAG-M-3300023179-4</strain>
    </source>
</reference>
<protein>
    <submittedName>
        <fullName evidence="1">Uncharacterized protein</fullName>
    </submittedName>
</protein>
<name>A0A6C0H084_9ZZZZ</name>
<dbReference type="AlphaFoldDB" id="A0A6C0H084"/>
<dbReference type="EMBL" id="MN739832">
    <property type="protein sequence ID" value="QHT73790.1"/>
    <property type="molecule type" value="Genomic_DNA"/>
</dbReference>